<feature type="transmembrane region" description="Helical" evidence="1">
    <location>
        <begin position="7"/>
        <end position="26"/>
    </location>
</feature>
<evidence type="ECO:0000313" key="3">
    <source>
        <dbReference type="Proteomes" id="UP000540519"/>
    </source>
</evidence>
<gene>
    <name evidence="2" type="ORF">D9O36_06415</name>
</gene>
<sequence>MEKATHFDYIIIGAGAAGLMLASAFIKDDFFTNTSILLLDRDTKRSNDRTWCFWEQGEGRFESIVFKKWNHIYFGGEEFSKDYSISPYQYKMVRGADFYKAYFDELKGKSNITFQQEEVAQIADMGSKVNVTTNRSSYSASKVFSSSFDYKMATHQKKYPVLQQHFVGWTVKTEKSIFNLDQATYMDFSIPQKGNTRFMYILPFSKNEALVEYTLFSKNRLPKEAYEEAIIHYLENDLKCDTYKITETEQGSIPMTSYDFSEHHTKNIRYIGTAGGWAKPSTGYTFMSTAKKIPVLVDFIKTGKPLNTLSFKNRFWFYDLLFLDVLAKHNDQGHKIFESLFKKSTPQLIFKFLDEDTTLLEDLKFISSCPKIPFIKALLGRLT</sequence>
<dbReference type="RefSeq" id="WP_155599279.1">
    <property type="nucleotide sequence ID" value="NZ_RCNR01000008.1"/>
</dbReference>
<dbReference type="InterPro" id="IPR036188">
    <property type="entry name" value="FAD/NAD-bd_sf"/>
</dbReference>
<dbReference type="Proteomes" id="UP000540519">
    <property type="component" value="Unassembled WGS sequence"/>
</dbReference>
<dbReference type="OrthoDB" id="24355at2"/>
<protein>
    <submittedName>
        <fullName evidence="2">Lycopene cyclase</fullName>
    </submittedName>
</protein>
<dbReference type="SUPFAM" id="SSF51905">
    <property type="entry name" value="FAD/NAD(P)-binding domain"/>
    <property type="match status" value="1"/>
</dbReference>
<comment type="caution">
    <text evidence="2">The sequence shown here is derived from an EMBL/GenBank/DDBJ whole genome shotgun (WGS) entry which is preliminary data.</text>
</comment>
<keyword evidence="1" id="KW-1133">Transmembrane helix</keyword>
<name>A0A7X3D1H9_9FLAO</name>
<proteinExistence type="predicted"/>
<dbReference type="Gene3D" id="3.50.50.60">
    <property type="entry name" value="FAD/NAD(P)-binding domain"/>
    <property type="match status" value="1"/>
</dbReference>
<keyword evidence="1" id="KW-0812">Transmembrane</keyword>
<evidence type="ECO:0000313" key="2">
    <source>
        <dbReference type="EMBL" id="MUH35466.1"/>
    </source>
</evidence>
<accession>A0A7X3D1H9</accession>
<reference evidence="2 3" key="1">
    <citation type="journal article" date="2019" name="Mar. Drugs">
        <title>Comparative Genomics and CAZyme Genome Repertoires of Marine Zobellia amurskyensis KMM 3526(T) and Zobellia laminariae KMM 3676(T).</title>
        <authorList>
            <person name="Chernysheva N."/>
            <person name="Bystritskaya E."/>
            <person name="Stenkova A."/>
            <person name="Golovkin I."/>
            <person name="Nedashkovskaya O."/>
            <person name="Isaeva M."/>
        </authorList>
    </citation>
    <scope>NUCLEOTIDE SEQUENCE [LARGE SCALE GENOMIC DNA]</scope>
    <source>
        <strain evidence="2 3">KMM 3526</strain>
    </source>
</reference>
<organism evidence="2 3">
    <name type="scientific">Zobellia amurskyensis</name>
    <dbReference type="NCBI Taxonomy" id="248905"/>
    <lineage>
        <taxon>Bacteria</taxon>
        <taxon>Pseudomonadati</taxon>
        <taxon>Bacteroidota</taxon>
        <taxon>Flavobacteriia</taxon>
        <taxon>Flavobacteriales</taxon>
        <taxon>Flavobacteriaceae</taxon>
        <taxon>Zobellia</taxon>
    </lineage>
</organism>
<dbReference type="Pfam" id="PF05834">
    <property type="entry name" value="Lycopene_cycl"/>
    <property type="match status" value="1"/>
</dbReference>
<dbReference type="EMBL" id="RCNR01000008">
    <property type="protein sequence ID" value="MUH35466.1"/>
    <property type="molecule type" value="Genomic_DNA"/>
</dbReference>
<evidence type="ECO:0000256" key="1">
    <source>
        <dbReference type="SAM" id="Phobius"/>
    </source>
</evidence>
<keyword evidence="3" id="KW-1185">Reference proteome</keyword>
<dbReference type="AlphaFoldDB" id="A0A7X3D1H9"/>
<keyword evidence="1" id="KW-0472">Membrane</keyword>